<proteinExistence type="predicted"/>
<reference evidence="2" key="2">
    <citation type="submission" date="2013-05" db="EMBL/GenBank/DDBJ databases">
        <authorList>
            <person name="Carter J.-M."/>
            <person name="Baker S.C."/>
            <person name="Pink R."/>
            <person name="Carter D.R.F."/>
            <person name="Collins A."/>
            <person name="Tomlin J."/>
            <person name="Gibbs M."/>
            <person name="Breuker C.J."/>
        </authorList>
    </citation>
    <scope>NUCLEOTIDE SEQUENCE</scope>
    <source>
        <tissue evidence="2">Ovary</tissue>
    </source>
</reference>
<feature type="transmembrane region" description="Helical" evidence="1">
    <location>
        <begin position="6"/>
        <end position="32"/>
    </location>
</feature>
<evidence type="ECO:0000313" key="2">
    <source>
        <dbReference type="EMBL" id="JAA83229.1"/>
    </source>
</evidence>
<keyword evidence="1" id="KW-1133">Transmembrane helix</keyword>
<feature type="non-terminal residue" evidence="2">
    <location>
        <position position="72"/>
    </location>
</feature>
<protein>
    <submittedName>
        <fullName evidence="2">Uncharacterized protein</fullName>
    </submittedName>
</protein>
<feature type="transmembrane region" description="Helical" evidence="1">
    <location>
        <begin position="44"/>
        <end position="61"/>
    </location>
</feature>
<dbReference type="EMBL" id="GAIX01009331">
    <property type="protein sequence ID" value="JAA83229.1"/>
    <property type="molecule type" value="Transcribed_RNA"/>
</dbReference>
<name>S4P0G9_9NEOP</name>
<dbReference type="AlphaFoldDB" id="S4P0G9"/>
<organism evidence="2">
    <name type="scientific">Pararge aegeria</name>
    <name type="common">speckled wood butterfly</name>
    <dbReference type="NCBI Taxonomy" id="116150"/>
    <lineage>
        <taxon>Eukaryota</taxon>
        <taxon>Metazoa</taxon>
        <taxon>Ecdysozoa</taxon>
        <taxon>Arthropoda</taxon>
        <taxon>Hexapoda</taxon>
        <taxon>Insecta</taxon>
        <taxon>Pterygota</taxon>
        <taxon>Neoptera</taxon>
        <taxon>Endopterygota</taxon>
        <taxon>Lepidoptera</taxon>
        <taxon>Glossata</taxon>
        <taxon>Ditrysia</taxon>
        <taxon>Papilionoidea</taxon>
        <taxon>Nymphalidae</taxon>
        <taxon>Satyrinae</taxon>
        <taxon>Satyrini</taxon>
        <taxon>Parargina</taxon>
        <taxon>Pararge</taxon>
    </lineage>
</organism>
<keyword evidence="1" id="KW-0812">Transmembrane</keyword>
<sequence length="72" mass="8056">MQTLTYIVVTAAVFVLLMLHNILGADCVATILNYVFVERDRYRLLTLWLSMVLLAVCALLVRTKLAVKASTV</sequence>
<keyword evidence="1" id="KW-0472">Membrane</keyword>
<evidence type="ECO:0000256" key="1">
    <source>
        <dbReference type="SAM" id="Phobius"/>
    </source>
</evidence>
<reference evidence="2" key="1">
    <citation type="journal article" date="2013" name="BMC Genomics">
        <title>Unscrambling butterfly oogenesis.</title>
        <authorList>
            <person name="Carter J.M."/>
            <person name="Baker S.C."/>
            <person name="Pink R."/>
            <person name="Carter D.R."/>
            <person name="Collins A."/>
            <person name="Tomlin J."/>
            <person name="Gibbs M."/>
            <person name="Breuker C.J."/>
        </authorList>
    </citation>
    <scope>NUCLEOTIDE SEQUENCE</scope>
    <source>
        <tissue evidence="2">Ovary</tissue>
    </source>
</reference>
<accession>S4P0G9</accession>